<keyword evidence="1" id="KW-0812">Transmembrane</keyword>
<accession>A0A017T790</accession>
<dbReference type="STRING" id="1192034.CAP_3903"/>
<keyword evidence="2" id="KW-1185">Reference proteome</keyword>
<dbReference type="OrthoDB" id="9849076at2"/>
<proteinExistence type="predicted"/>
<evidence type="ECO:0000313" key="1">
    <source>
        <dbReference type="EMBL" id="EYF04877.1"/>
    </source>
</evidence>
<dbReference type="RefSeq" id="WP_156040969.1">
    <property type="nucleotide sequence ID" value="NZ_ASRX01000029.1"/>
</dbReference>
<gene>
    <name evidence="1" type="ORF">CAP_3903</name>
</gene>
<protein>
    <submittedName>
        <fullName evidence="1">Putative PROLINE AND GLYCINE RICH TRANSMEMBRANE PROTEIN</fullName>
    </submittedName>
</protein>
<dbReference type="Proteomes" id="UP000019678">
    <property type="component" value="Unassembled WGS sequence"/>
</dbReference>
<organism evidence="1 2">
    <name type="scientific">Chondromyces apiculatus DSM 436</name>
    <dbReference type="NCBI Taxonomy" id="1192034"/>
    <lineage>
        <taxon>Bacteria</taxon>
        <taxon>Pseudomonadati</taxon>
        <taxon>Myxococcota</taxon>
        <taxon>Polyangia</taxon>
        <taxon>Polyangiales</taxon>
        <taxon>Polyangiaceae</taxon>
        <taxon>Chondromyces</taxon>
    </lineage>
</organism>
<keyword evidence="1" id="KW-0472">Membrane</keyword>
<dbReference type="AlphaFoldDB" id="A0A017T790"/>
<comment type="caution">
    <text evidence="1">The sequence shown here is derived from an EMBL/GenBank/DDBJ whole genome shotgun (WGS) entry which is preliminary data.</text>
</comment>
<dbReference type="EMBL" id="ASRX01000029">
    <property type="protein sequence ID" value="EYF04877.1"/>
    <property type="molecule type" value="Genomic_DNA"/>
</dbReference>
<sequence length="105" mass="10514">MTQNAGGYGQAPGGYGQAPGGYAQAQGGYGGQQGGFGGGAAAGAAYQVLTVDGGCGGVIDHSRIADLTNQMAGQGYALDQLFIDVRSVFGPFCMKRCAVLVFKRG</sequence>
<reference evidence="1 2" key="1">
    <citation type="submission" date="2013-05" db="EMBL/GenBank/DDBJ databases">
        <title>Genome assembly of Chondromyces apiculatus DSM 436.</title>
        <authorList>
            <person name="Sharma G."/>
            <person name="Khatri I."/>
            <person name="Kaur C."/>
            <person name="Mayilraj S."/>
            <person name="Subramanian S."/>
        </authorList>
    </citation>
    <scope>NUCLEOTIDE SEQUENCE [LARGE SCALE GENOMIC DNA]</scope>
    <source>
        <strain evidence="1 2">DSM 436</strain>
    </source>
</reference>
<name>A0A017T790_9BACT</name>
<evidence type="ECO:0000313" key="2">
    <source>
        <dbReference type="Proteomes" id="UP000019678"/>
    </source>
</evidence>